<dbReference type="GO" id="GO:0009279">
    <property type="term" value="C:cell outer membrane"/>
    <property type="evidence" value="ECO:0007669"/>
    <property type="project" value="UniProtKB-SubCell"/>
</dbReference>
<evidence type="ECO:0000256" key="6">
    <source>
        <dbReference type="ARBA" id="ARBA00023237"/>
    </source>
</evidence>
<comment type="subcellular location">
    <subcellularLocation>
        <location evidence="1 7">Cell outer membrane</location>
        <topology evidence="1 7">Multi-pass membrane protein</topology>
    </subcellularLocation>
</comment>
<evidence type="ECO:0000259" key="8">
    <source>
        <dbReference type="SMART" id="SM00965"/>
    </source>
</evidence>
<dbReference type="NCBIfam" id="TIGR04056">
    <property type="entry name" value="OMP_RagA_SusC"/>
    <property type="match status" value="1"/>
</dbReference>
<comment type="caution">
    <text evidence="9">The sequence shown here is derived from an EMBL/GenBank/DDBJ whole genome shotgun (WGS) entry which is preliminary data.</text>
</comment>
<dbReference type="SUPFAM" id="SSF49464">
    <property type="entry name" value="Carboxypeptidase regulatory domain-like"/>
    <property type="match status" value="1"/>
</dbReference>
<dbReference type="InterPro" id="IPR039426">
    <property type="entry name" value="TonB-dep_rcpt-like"/>
</dbReference>
<keyword evidence="2 7" id="KW-0813">Transport</keyword>
<proteinExistence type="inferred from homology"/>
<dbReference type="InterPro" id="IPR037066">
    <property type="entry name" value="Plug_dom_sf"/>
</dbReference>
<name>A0A1V9G0C1_9BACT</name>
<evidence type="ECO:0000256" key="1">
    <source>
        <dbReference type="ARBA" id="ARBA00004571"/>
    </source>
</evidence>
<dbReference type="Pfam" id="PF07715">
    <property type="entry name" value="Plug"/>
    <property type="match status" value="1"/>
</dbReference>
<evidence type="ECO:0000256" key="3">
    <source>
        <dbReference type="ARBA" id="ARBA00022452"/>
    </source>
</evidence>
<dbReference type="AlphaFoldDB" id="A0A1V9G0C1"/>
<feature type="domain" description="Secretin/TonB short N-terminal" evidence="8">
    <location>
        <begin position="73"/>
        <end position="125"/>
    </location>
</feature>
<dbReference type="Gene3D" id="2.40.170.20">
    <property type="entry name" value="TonB-dependent receptor, beta-barrel domain"/>
    <property type="match status" value="1"/>
</dbReference>
<dbReference type="InterPro" id="IPR023996">
    <property type="entry name" value="TonB-dep_OMP_SusC/RagA"/>
</dbReference>
<dbReference type="InterPro" id="IPR011662">
    <property type="entry name" value="Secretin/TonB_short_N"/>
</dbReference>
<dbReference type="InterPro" id="IPR023997">
    <property type="entry name" value="TonB-dep_OMP_SusC/RagA_CS"/>
</dbReference>
<dbReference type="Gene3D" id="2.170.130.10">
    <property type="entry name" value="TonB-dependent receptor, plug domain"/>
    <property type="match status" value="1"/>
</dbReference>
<comment type="similarity">
    <text evidence="7">Belongs to the TonB-dependent receptor family.</text>
</comment>
<keyword evidence="6 7" id="KW-0998">Cell outer membrane</keyword>
<sequence>MNLIACRQASPHHARKFHRPVLKMLVIMKLTAVLLLATCLQIYAKGTAQTVTLSEKNAPLKKVLKEIKRQTGYAVFYEDQLLQKSIPVDIDIRSKPLQEALNLIFQHQPLSYEIIGSRIITVKEKEQPQKKPMVEDQAMAPVTIRITGIVKNENGEVMEGASVRVKNSIDATVTRANGTFTIVVPDEKAVLVVSFVGYATREIPVNNNTNIEVVLKKAQNPLDDVVIVGYGTRKKSDVTGAVSVVNEKAIHEIPAGNVAAALQGSVPGLEIQKGGGNNHPGAIPVIRIRGERSLDPGGGLNNPLIIVDGIPFNGSLNDISQDDIVSASVLKDASAAAIYGSRGANGVIIINTRRGKTGKPTITYNGYAGFNRVMGEYDLMNAEQFALMRKWAKLNASAPGAYTGIDDPKLLKDAFTFDDEYQGYLAGNNVDWQKLMYKNGFLTNHQVGISGGNESTKYDMSLSYYNADGVSRNQGMDRYTLKMSIDQKFSKFFKAGISSLNNYTTLKGMDYNSASEALQQTPFVGPYKDDGTMRIYMPNGFINPFVDYVPGAIVDNRTRLATFTNAYAEVDFTHGFKYKFNGGIQIAPETAGKFYASQTTKQTGQKNYGYNGKTAGYNYTLENILTYDKTIAGNHSINVTGLYSIQESKTEVNNTEYRDVLADYIQYYNPQYASNVTSNGSFQKWDIISYMGRLNYGFKDKYLLTFTVRADGSSRLAQGNKWHTYPSGAIAWNIAREPFLNESKTVSALKLRASYGVVGNTAIGPYETVGGLSQVYYNYGSTNVLGAYPTSPPNVTLSWENTTSLNLGLDYGLFNNRINGSIELYKTYTNDLLLSQRLPATSGFSGIRTNVGKTENWGMEFNISSVNFNGDGKNTFSWTTDLNLFFNRNKIVQLASGATRDINNSWFVGQPSSAIFDYKRTGIWQNTPDDSALAKQFGLTVTGTSSVIGGVRVEDIDGNKKIDDNDRVIIGSRQPHFEGGITNRFAYKNFDFSFIAYFKSGGLLSSGVVGGWMNTFQAGYNNLDVNYWTPSNHENYWPKPNASLQNPNYKSTLTYMSASYLKIRSMTLGYTIDPGKLRLLGAKSARFYATASNTFVFFSEYKNKFKGLDPETYNNVDVNTPPMWQMLFGLNVSF</sequence>
<gene>
    <name evidence="9" type="ORF">A3860_21750</name>
</gene>
<keyword evidence="3 7" id="KW-1134">Transmembrane beta strand</keyword>
<evidence type="ECO:0000313" key="10">
    <source>
        <dbReference type="Proteomes" id="UP000192796"/>
    </source>
</evidence>
<dbReference type="InterPro" id="IPR036942">
    <property type="entry name" value="Beta-barrel_TonB_sf"/>
</dbReference>
<keyword evidence="5 7" id="KW-0472">Membrane</keyword>
<evidence type="ECO:0000256" key="2">
    <source>
        <dbReference type="ARBA" id="ARBA00022448"/>
    </source>
</evidence>
<dbReference type="Pfam" id="PF13715">
    <property type="entry name" value="CarbopepD_reg_2"/>
    <property type="match status" value="1"/>
</dbReference>
<dbReference type="PROSITE" id="PS52016">
    <property type="entry name" value="TONB_DEPENDENT_REC_3"/>
    <property type="match status" value="1"/>
</dbReference>
<dbReference type="InterPro" id="IPR008969">
    <property type="entry name" value="CarboxyPept-like_regulatory"/>
</dbReference>
<dbReference type="Gene3D" id="3.55.50.30">
    <property type="match status" value="1"/>
</dbReference>
<accession>A0A1V9G0C1</accession>
<dbReference type="STRING" id="1703345.A3860_21750"/>
<dbReference type="SUPFAM" id="SSF56935">
    <property type="entry name" value="Porins"/>
    <property type="match status" value="1"/>
</dbReference>
<dbReference type="Proteomes" id="UP000192796">
    <property type="component" value="Unassembled WGS sequence"/>
</dbReference>
<organism evidence="9 10">
    <name type="scientific">Niastella vici</name>
    <dbReference type="NCBI Taxonomy" id="1703345"/>
    <lineage>
        <taxon>Bacteria</taxon>
        <taxon>Pseudomonadati</taxon>
        <taxon>Bacteroidota</taxon>
        <taxon>Chitinophagia</taxon>
        <taxon>Chitinophagales</taxon>
        <taxon>Chitinophagaceae</taxon>
        <taxon>Niastella</taxon>
    </lineage>
</organism>
<protein>
    <recommendedName>
        <fullName evidence="8">Secretin/TonB short N-terminal domain-containing protein</fullName>
    </recommendedName>
</protein>
<dbReference type="EMBL" id="LVYD01000043">
    <property type="protein sequence ID" value="OQP64043.1"/>
    <property type="molecule type" value="Genomic_DNA"/>
</dbReference>
<dbReference type="InterPro" id="IPR012910">
    <property type="entry name" value="Plug_dom"/>
</dbReference>
<evidence type="ECO:0000256" key="4">
    <source>
        <dbReference type="ARBA" id="ARBA00022692"/>
    </source>
</evidence>
<dbReference type="SMART" id="SM00965">
    <property type="entry name" value="STN"/>
    <property type="match status" value="1"/>
</dbReference>
<evidence type="ECO:0000256" key="7">
    <source>
        <dbReference type="PROSITE-ProRule" id="PRU01360"/>
    </source>
</evidence>
<reference evidence="9 10" key="1">
    <citation type="submission" date="2016-03" db="EMBL/GenBank/DDBJ databases">
        <title>Niastella vici sp. nov., isolated from farmland soil.</title>
        <authorList>
            <person name="Chen L."/>
            <person name="Wang D."/>
            <person name="Yang S."/>
            <person name="Wang G."/>
        </authorList>
    </citation>
    <scope>NUCLEOTIDE SEQUENCE [LARGE SCALE GENOMIC DNA]</scope>
    <source>
        <strain evidence="9 10">DJ57</strain>
    </source>
</reference>
<dbReference type="NCBIfam" id="TIGR04057">
    <property type="entry name" value="SusC_RagA_signa"/>
    <property type="match status" value="1"/>
</dbReference>
<dbReference type="Gene3D" id="2.60.40.1120">
    <property type="entry name" value="Carboxypeptidase-like, regulatory domain"/>
    <property type="match status" value="1"/>
</dbReference>
<evidence type="ECO:0000313" key="9">
    <source>
        <dbReference type="EMBL" id="OQP64043.1"/>
    </source>
</evidence>
<keyword evidence="4 7" id="KW-0812">Transmembrane</keyword>
<evidence type="ECO:0000256" key="5">
    <source>
        <dbReference type="ARBA" id="ARBA00023136"/>
    </source>
</evidence>
<keyword evidence="10" id="KW-1185">Reference proteome</keyword>